<keyword evidence="3" id="KW-0687">Ribonucleoprotein</keyword>
<reference evidence="5 6" key="1">
    <citation type="journal article" date="2024" name="bioRxiv">
        <title>Comparative genomics of Cryptococcus and Kwoniella reveals pathogenesis evolution and contrasting karyotype dynamics via intercentromeric recombination or chromosome fusion.</title>
        <authorList>
            <person name="Coelho M.A."/>
            <person name="David-Palma M."/>
            <person name="Shea T."/>
            <person name="Bowers K."/>
            <person name="McGinley-Smith S."/>
            <person name="Mohammad A.W."/>
            <person name="Gnirke A."/>
            <person name="Yurkov A.M."/>
            <person name="Nowrousian M."/>
            <person name="Sun S."/>
            <person name="Cuomo C.A."/>
            <person name="Heitman J."/>
        </authorList>
    </citation>
    <scope>NUCLEOTIDE SEQUENCE [LARGE SCALE GENOMIC DNA]</scope>
    <source>
        <strain evidence="5 6">CBS 13917</strain>
    </source>
</reference>
<dbReference type="InterPro" id="IPR052837">
    <property type="entry name" value="Mitoribosomal_bS21"/>
</dbReference>
<proteinExistence type="inferred from homology"/>
<evidence type="ECO:0000313" key="5">
    <source>
        <dbReference type="EMBL" id="KAK8854553.1"/>
    </source>
</evidence>
<keyword evidence="2 5" id="KW-0689">Ribosomal protein</keyword>
<organism evidence="5 6">
    <name type="scientific">Kwoniella newhampshirensis</name>
    <dbReference type="NCBI Taxonomy" id="1651941"/>
    <lineage>
        <taxon>Eukaryota</taxon>
        <taxon>Fungi</taxon>
        <taxon>Dikarya</taxon>
        <taxon>Basidiomycota</taxon>
        <taxon>Agaricomycotina</taxon>
        <taxon>Tremellomycetes</taxon>
        <taxon>Tremellales</taxon>
        <taxon>Cryptococcaceae</taxon>
        <taxon>Kwoniella</taxon>
    </lineage>
</organism>
<protein>
    <submittedName>
        <fullName evidence="5">Ribosomal protein S21</fullName>
    </submittedName>
</protein>
<evidence type="ECO:0000256" key="2">
    <source>
        <dbReference type="ARBA" id="ARBA00022980"/>
    </source>
</evidence>
<evidence type="ECO:0000313" key="6">
    <source>
        <dbReference type="Proteomes" id="UP001388673"/>
    </source>
</evidence>
<feature type="region of interest" description="Disordered" evidence="4">
    <location>
        <begin position="39"/>
        <end position="72"/>
    </location>
</feature>
<dbReference type="Pfam" id="PF01165">
    <property type="entry name" value="Ribosomal_S21"/>
    <property type="match status" value="1"/>
</dbReference>
<keyword evidence="6" id="KW-1185">Reference proteome</keyword>
<dbReference type="GO" id="GO:1990904">
    <property type="term" value="C:ribonucleoprotein complex"/>
    <property type="evidence" value="ECO:0007669"/>
    <property type="project" value="UniProtKB-KW"/>
</dbReference>
<dbReference type="KEGG" id="kne:92180550"/>
<dbReference type="InterPro" id="IPR001911">
    <property type="entry name" value="Ribosomal_bS21"/>
</dbReference>
<sequence length="199" mass="21767">MLMLFRSALRASTTSTVASTSRVVLAAPSFVPSSLRYNSTLPPSPPTSSSLFPSSSSTPTSTSNSSGKESALSSLRFEIPPASSSSSSGNGSQSSLSSSDPNAESWWIEASARNSLGYPMTTYSGRSILVPRGGEFISAYKRLGGLLRNSNMKKELRLGEFYEKPSVRRRRLLSERHRRRFKEMVRTKVQQVISMRSRG</sequence>
<dbReference type="PANTHER" id="PTHR41237">
    <property type="entry name" value="37S RIBOSOMAL PROTEIN MRP21, MITOCHONDRIAL"/>
    <property type="match status" value="1"/>
</dbReference>
<comment type="similarity">
    <text evidence="1">Belongs to the bacterial ribosomal protein bS21 family.</text>
</comment>
<comment type="caution">
    <text evidence="5">The sequence shown here is derived from an EMBL/GenBank/DDBJ whole genome shotgun (WGS) entry which is preliminary data.</text>
</comment>
<dbReference type="PANTHER" id="PTHR41237:SF1">
    <property type="entry name" value="SMALL RIBOSOMAL SUBUNIT PROTEIN BS21M"/>
    <property type="match status" value="1"/>
</dbReference>
<dbReference type="GO" id="GO:0006412">
    <property type="term" value="P:translation"/>
    <property type="evidence" value="ECO:0007669"/>
    <property type="project" value="InterPro"/>
</dbReference>
<dbReference type="GO" id="GO:0005840">
    <property type="term" value="C:ribosome"/>
    <property type="evidence" value="ECO:0007669"/>
    <property type="project" value="UniProtKB-KW"/>
</dbReference>
<name>A0AAW0Z1B6_9TREE</name>
<dbReference type="EMBL" id="JBCAWK010000006">
    <property type="protein sequence ID" value="KAK8854553.1"/>
    <property type="molecule type" value="Genomic_DNA"/>
</dbReference>
<dbReference type="GO" id="GO:0003735">
    <property type="term" value="F:structural constituent of ribosome"/>
    <property type="evidence" value="ECO:0007669"/>
    <property type="project" value="InterPro"/>
</dbReference>
<accession>A0AAW0Z1B6</accession>
<feature type="compositionally biased region" description="Low complexity" evidence="4">
    <location>
        <begin position="47"/>
        <end position="66"/>
    </location>
</feature>
<dbReference type="Proteomes" id="UP001388673">
    <property type="component" value="Unassembled WGS sequence"/>
</dbReference>
<evidence type="ECO:0000256" key="4">
    <source>
        <dbReference type="SAM" id="MobiDB-lite"/>
    </source>
</evidence>
<dbReference type="RefSeq" id="XP_066802791.1">
    <property type="nucleotide sequence ID" value="XM_066946399.1"/>
</dbReference>
<gene>
    <name evidence="5" type="ORF">IAR55_003292</name>
</gene>
<evidence type="ECO:0000256" key="3">
    <source>
        <dbReference type="ARBA" id="ARBA00023274"/>
    </source>
</evidence>
<dbReference type="GeneID" id="92180550"/>
<dbReference type="AlphaFoldDB" id="A0AAW0Z1B6"/>
<evidence type="ECO:0000256" key="1">
    <source>
        <dbReference type="ARBA" id="ARBA00006640"/>
    </source>
</evidence>